<keyword evidence="1" id="KW-1133">Transmembrane helix</keyword>
<sequence>MSGKRVAKKPKKKIKKRTLFTVFSMFNLFWYTVAVLIANFHDHMISSELTVAWFSAWTVELALLFGIKIKDKSSEDEAAG</sequence>
<evidence type="ECO:0000313" key="2">
    <source>
        <dbReference type="EMBL" id="DAF89582.1"/>
    </source>
</evidence>
<organism evidence="2">
    <name type="scientific">Siphoviridae sp. ctZD11</name>
    <dbReference type="NCBI Taxonomy" id="2825556"/>
    <lineage>
        <taxon>Viruses</taxon>
        <taxon>Duplodnaviria</taxon>
        <taxon>Heunggongvirae</taxon>
        <taxon>Uroviricota</taxon>
        <taxon>Caudoviricetes</taxon>
    </lineage>
</organism>
<keyword evidence="1" id="KW-0472">Membrane</keyword>
<name>A0A8S5U5A9_9CAUD</name>
<evidence type="ECO:0000256" key="1">
    <source>
        <dbReference type="SAM" id="Phobius"/>
    </source>
</evidence>
<accession>A0A8S5U5A9</accession>
<proteinExistence type="predicted"/>
<reference evidence="2" key="1">
    <citation type="journal article" date="2021" name="Proc. Natl. Acad. Sci. U.S.A.">
        <title>A Catalog of Tens of Thousands of Viruses from Human Metagenomes Reveals Hidden Associations with Chronic Diseases.</title>
        <authorList>
            <person name="Tisza M.J."/>
            <person name="Buck C.B."/>
        </authorList>
    </citation>
    <scope>NUCLEOTIDE SEQUENCE</scope>
    <source>
        <strain evidence="2">CtZD11</strain>
    </source>
</reference>
<dbReference type="EMBL" id="BK016014">
    <property type="protein sequence ID" value="DAF89582.1"/>
    <property type="molecule type" value="Genomic_DNA"/>
</dbReference>
<feature type="transmembrane region" description="Helical" evidence="1">
    <location>
        <begin position="50"/>
        <end position="67"/>
    </location>
</feature>
<keyword evidence="1" id="KW-0812">Transmembrane</keyword>
<feature type="transmembrane region" description="Helical" evidence="1">
    <location>
        <begin position="20"/>
        <end position="38"/>
    </location>
</feature>
<protein>
    <submittedName>
        <fullName evidence="2">Uncharacterized protein</fullName>
    </submittedName>
</protein>